<name>A0AAW0RBH1_9PEZI</name>
<sequence>MYSNPYGHYPGYNHIERTYWQRSNLLQAPRGWDGQLGSNYYYYYAGGGNPAHGWPRQHLDGIGTQYVMYNPQTYGRSLEARGVPTYPSVDRGIW</sequence>
<evidence type="ECO:0008006" key="3">
    <source>
        <dbReference type="Google" id="ProtNLM"/>
    </source>
</evidence>
<keyword evidence="2" id="KW-1185">Reference proteome</keyword>
<comment type="caution">
    <text evidence="1">The sequence shown here is derived from an EMBL/GenBank/DDBJ whole genome shotgun (WGS) entry which is preliminary data.</text>
</comment>
<evidence type="ECO:0000313" key="1">
    <source>
        <dbReference type="EMBL" id="KAK8132149.1"/>
    </source>
</evidence>
<dbReference type="EMBL" id="JAQQWP010000001">
    <property type="protein sequence ID" value="KAK8132149.1"/>
    <property type="molecule type" value="Genomic_DNA"/>
</dbReference>
<protein>
    <recommendedName>
        <fullName evidence="3">RHS repeat-associated core domain-containing protein</fullName>
    </recommendedName>
</protein>
<dbReference type="AlphaFoldDB" id="A0AAW0RBH1"/>
<reference evidence="1 2" key="1">
    <citation type="submission" date="2023-01" db="EMBL/GenBank/DDBJ databases">
        <title>Analysis of 21 Apiospora genomes using comparative genomics revels a genus with tremendous synthesis potential of carbohydrate active enzymes and secondary metabolites.</title>
        <authorList>
            <person name="Sorensen T."/>
        </authorList>
    </citation>
    <scope>NUCLEOTIDE SEQUENCE [LARGE SCALE GENOMIC DNA]</scope>
    <source>
        <strain evidence="1 2">CBS 117206</strain>
    </source>
</reference>
<organism evidence="1 2">
    <name type="scientific">Apiospora kogelbergensis</name>
    <dbReference type="NCBI Taxonomy" id="1337665"/>
    <lineage>
        <taxon>Eukaryota</taxon>
        <taxon>Fungi</taxon>
        <taxon>Dikarya</taxon>
        <taxon>Ascomycota</taxon>
        <taxon>Pezizomycotina</taxon>
        <taxon>Sordariomycetes</taxon>
        <taxon>Xylariomycetidae</taxon>
        <taxon>Amphisphaeriales</taxon>
        <taxon>Apiosporaceae</taxon>
        <taxon>Apiospora</taxon>
    </lineage>
</organism>
<proteinExistence type="predicted"/>
<accession>A0AAW0RBH1</accession>
<dbReference type="Proteomes" id="UP001392437">
    <property type="component" value="Unassembled WGS sequence"/>
</dbReference>
<evidence type="ECO:0000313" key="2">
    <source>
        <dbReference type="Proteomes" id="UP001392437"/>
    </source>
</evidence>
<gene>
    <name evidence="1" type="ORF">PG999_000322</name>
</gene>